<sequence>MATIPAGNQHRRSDKVSARSHSGGDVAVRRSCAETSRLRHRRITPVARVAELEPAGPMVSRPQYDPPKSILKRAAVSNQNAKVPDQKEDENAAADMPEGDGTEGLAKTRPM</sequence>
<name>A0A080YWT3_PHYNI</name>
<feature type="region of interest" description="Disordered" evidence="1">
    <location>
        <begin position="1"/>
        <end position="33"/>
    </location>
</feature>
<reference evidence="2 3" key="1">
    <citation type="submission" date="2013-11" db="EMBL/GenBank/DDBJ databases">
        <title>The Genome Sequence of Phytophthora parasitica P1976.</title>
        <authorList>
            <consortium name="The Broad Institute Genomics Platform"/>
            <person name="Russ C."/>
            <person name="Tyler B."/>
            <person name="Panabieres F."/>
            <person name="Shan W."/>
            <person name="Tripathy S."/>
            <person name="Grunwald N."/>
            <person name="Machado M."/>
            <person name="Johnson C.S."/>
            <person name="Walker B."/>
            <person name="Young S."/>
            <person name="Zeng Q."/>
            <person name="Gargeya S."/>
            <person name="Fitzgerald M."/>
            <person name="Haas B."/>
            <person name="Abouelleil A."/>
            <person name="Allen A.W."/>
            <person name="Alvarado L."/>
            <person name="Arachchi H.M."/>
            <person name="Berlin A.M."/>
            <person name="Chapman S.B."/>
            <person name="Gainer-Dewar J."/>
            <person name="Goldberg J."/>
            <person name="Griggs A."/>
            <person name="Gujja S."/>
            <person name="Hansen M."/>
            <person name="Howarth C."/>
            <person name="Imamovic A."/>
            <person name="Ireland A."/>
            <person name="Larimer J."/>
            <person name="McCowan C."/>
            <person name="Murphy C."/>
            <person name="Pearson M."/>
            <person name="Poon T.W."/>
            <person name="Priest M."/>
            <person name="Roberts A."/>
            <person name="Saif S."/>
            <person name="Shea T."/>
            <person name="Sisk P."/>
            <person name="Sykes S."/>
            <person name="Wortman J."/>
            <person name="Nusbaum C."/>
            <person name="Birren B."/>
        </authorList>
    </citation>
    <scope>NUCLEOTIDE SEQUENCE [LARGE SCALE GENOMIC DNA]</scope>
    <source>
        <strain evidence="2 3">P1976</strain>
    </source>
</reference>
<comment type="caution">
    <text evidence="2">The sequence shown here is derived from an EMBL/GenBank/DDBJ whole genome shotgun (WGS) entry which is preliminary data.</text>
</comment>
<protein>
    <submittedName>
        <fullName evidence="2">Uncharacterized protein</fullName>
    </submittedName>
</protein>
<dbReference type="Proteomes" id="UP000028582">
    <property type="component" value="Unassembled WGS sequence"/>
</dbReference>
<evidence type="ECO:0000313" key="2">
    <source>
        <dbReference type="EMBL" id="ETO58844.1"/>
    </source>
</evidence>
<proteinExistence type="predicted"/>
<gene>
    <name evidence="2" type="ORF">F444_22773</name>
</gene>
<evidence type="ECO:0000313" key="3">
    <source>
        <dbReference type="Proteomes" id="UP000028582"/>
    </source>
</evidence>
<feature type="region of interest" description="Disordered" evidence="1">
    <location>
        <begin position="74"/>
        <end position="111"/>
    </location>
</feature>
<accession>A0A080YWT3</accession>
<feature type="compositionally biased region" description="Acidic residues" evidence="1">
    <location>
        <begin position="91"/>
        <end position="101"/>
    </location>
</feature>
<evidence type="ECO:0000256" key="1">
    <source>
        <dbReference type="SAM" id="MobiDB-lite"/>
    </source>
</evidence>
<organism evidence="2 3">
    <name type="scientific">Phytophthora nicotianae P1976</name>
    <dbReference type="NCBI Taxonomy" id="1317066"/>
    <lineage>
        <taxon>Eukaryota</taxon>
        <taxon>Sar</taxon>
        <taxon>Stramenopiles</taxon>
        <taxon>Oomycota</taxon>
        <taxon>Peronosporomycetes</taxon>
        <taxon>Peronosporales</taxon>
        <taxon>Peronosporaceae</taxon>
        <taxon>Phytophthora</taxon>
    </lineage>
</organism>
<dbReference type="EMBL" id="ANJA01004699">
    <property type="protein sequence ID" value="ETO58844.1"/>
    <property type="molecule type" value="Genomic_DNA"/>
</dbReference>
<dbReference type="AlphaFoldDB" id="A0A080YWT3"/>